<dbReference type="SUPFAM" id="SSF53590">
    <property type="entry name" value="Nucleoside hydrolase"/>
    <property type="match status" value="1"/>
</dbReference>
<name>N1Q0T3_DOTSN</name>
<reference evidence="6" key="1">
    <citation type="journal article" date="2012" name="PLoS Genet.">
        <title>The genomes of the fungal plant pathogens Cladosporium fulvum and Dothistroma septosporum reveal adaptation to different hosts and lifestyles but also signatures of common ancestry.</title>
        <authorList>
            <person name="de Wit P.J.G.M."/>
            <person name="van der Burgt A."/>
            <person name="Oekmen B."/>
            <person name="Stergiopoulos I."/>
            <person name="Abd-Elsalam K.A."/>
            <person name="Aerts A.L."/>
            <person name="Bahkali A.H."/>
            <person name="Beenen H.G."/>
            <person name="Chettri P."/>
            <person name="Cox M.P."/>
            <person name="Datema E."/>
            <person name="de Vries R.P."/>
            <person name="Dhillon B."/>
            <person name="Ganley A.R."/>
            <person name="Griffiths S.A."/>
            <person name="Guo Y."/>
            <person name="Hamelin R.C."/>
            <person name="Henrissat B."/>
            <person name="Kabir M.S."/>
            <person name="Jashni M.K."/>
            <person name="Kema G."/>
            <person name="Klaubauf S."/>
            <person name="Lapidus A."/>
            <person name="Levasseur A."/>
            <person name="Lindquist E."/>
            <person name="Mehrabi R."/>
            <person name="Ohm R.A."/>
            <person name="Owen T.J."/>
            <person name="Salamov A."/>
            <person name="Schwelm A."/>
            <person name="Schijlen E."/>
            <person name="Sun H."/>
            <person name="van den Burg H.A."/>
            <person name="van Ham R.C.H.J."/>
            <person name="Zhang S."/>
            <person name="Goodwin S.B."/>
            <person name="Grigoriev I.V."/>
            <person name="Collemare J."/>
            <person name="Bradshaw R.E."/>
        </authorList>
    </citation>
    <scope>NUCLEOTIDE SEQUENCE [LARGE SCALE GENOMIC DNA]</scope>
    <source>
        <strain evidence="6">NZE10 / CBS 128990</strain>
    </source>
</reference>
<dbReference type="EMBL" id="KB446535">
    <property type="protein sequence ID" value="EME48888.1"/>
    <property type="molecule type" value="Genomic_DNA"/>
</dbReference>
<dbReference type="CDD" id="cd02651">
    <property type="entry name" value="nuc_hydro_IU_UC_XIUA"/>
    <property type="match status" value="1"/>
</dbReference>
<dbReference type="Gene3D" id="3.90.245.10">
    <property type="entry name" value="Ribonucleoside hydrolase-like"/>
    <property type="match status" value="1"/>
</dbReference>
<sequence>MLSPIPLWLDCDTGHDDAFALLLAAHHPRLHLLGVSTTYGNAPLSNTTYNTRAILKAINREDVPVYAGVAKPFCRPVHAAVDIHGETGLDGTTCLPVPEVPIKDDMSAVEAMYRALILTPPQTAWLVAVGALTNSALLFAVHPDLAEHVAGVSLMGGALGGGFTDAPMGKVQGQGDRFGNWTPWAEFNIWLDPESAQGIFQNEVLARKTTVVPLDLSHQFLATADVQRGILYGFNPGSQPAGITRDALDHAPVVRRLFFEILTFFAKTYADVFGLVAGPPTHDPLAVAAIFAPELFVDNGGERFSVNVVTEGVHDTSDSARGGNSQCGKTVAQLLRKGQEVAYFTSGLAYSIESHNANVSATLIAMCVGELWSSLAPFCAVLLINNRFVLVLMFSGRKIQVLYANSWLAWMHHSTIKQIMTH</sequence>
<dbReference type="GO" id="GO:0006152">
    <property type="term" value="P:purine nucleoside catabolic process"/>
    <property type="evidence" value="ECO:0007669"/>
    <property type="project" value="TreeGrafter"/>
</dbReference>
<protein>
    <recommendedName>
        <fullName evidence="4">Inosine/uridine-preferring nucleoside hydrolase domain-containing protein</fullName>
    </recommendedName>
</protein>
<gene>
    <name evidence="5" type="ORF">DOTSEDRAFT_19392</name>
</gene>
<dbReference type="Proteomes" id="UP000016933">
    <property type="component" value="Unassembled WGS sequence"/>
</dbReference>
<proteinExistence type="inferred from homology"/>
<evidence type="ECO:0000259" key="4">
    <source>
        <dbReference type="Pfam" id="PF01156"/>
    </source>
</evidence>
<feature type="domain" description="Inosine/uridine-preferring nucleoside hydrolase" evidence="4">
    <location>
        <begin position="7"/>
        <end position="333"/>
    </location>
</feature>
<evidence type="ECO:0000256" key="2">
    <source>
        <dbReference type="ARBA" id="ARBA00022801"/>
    </source>
</evidence>
<dbReference type="InterPro" id="IPR001910">
    <property type="entry name" value="Inosine/uridine_hydrolase_dom"/>
</dbReference>
<dbReference type="OrthoDB" id="432381at2759"/>
<dbReference type="InterPro" id="IPR036452">
    <property type="entry name" value="Ribo_hydro-like"/>
</dbReference>
<organism evidence="5 6">
    <name type="scientific">Dothistroma septosporum (strain NZE10 / CBS 128990)</name>
    <name type="common">Red band needle blight fungus</name>
    <name type="synonym">Mycosphaerella pini</name>
    <dbReference type="NCBI Taxonomy" id="675120"/>
    <lineage>
        <taxon>Eukaryota</taxon>
        <taxon>Fungi</taxon>
        <taxon>Dikarya</taxon>
        <taxon>Ascomycota</taxon>
        <taxon>Pezizomycotina</taxon>
        <taxon>Dothideomycetes</taxon>
        <taxon>Dothideomycetidae</taxon>
        <taxon>Mycosphaerellales</taxon>
        <taxon>Mycosphaerellaceae</taxon>
        <taxon>Dothistroma</taxon>
    </lineage>
</organism>
<keyword evidence="2" id="KW-0378">Hydrolase</keyword>
<evidence type="ECO:0000313" key="6">
    <source>
        <dbReference type="Proteomes" id="UP000016933"/>
    </source>
</evidence>
<dbReference type="OMA" id="KAGMWEG"/>
<keyword evidence="3" id="KW-0326">Glycosidase</keyword>
<dbReference type="Pfam" id="PF01156">
    <property type="entry name" value="IU_nuc_hydro"/>
    <property type="match status" value="1"/>
</dbReference>
<accession>N1Q0T3</accession>
<keyword evidence="6" id="KW-1185">Reference proteome</keyword>
<evidence type="ECO:0000256" key="1">
    <source>
        <dbReference type="ARBA" id="ARBA00009176"/>
    </source>
</evidence>
<evidence type="ECO:0000256" key="3">
    <source>
        <dbReference type="ARBA" id="ARBA00023295"/>
    </source>
</evidence>
<dbReference type="PANTHER" id="PTHR12304:SF4">
    <property type="entry name" value="URIDINE NUCLEOSIDASE"/>
    <property type="match status" value="1"/>
</dbReference>
<evidence type="ECO:0000313" key="5">
    <source>
        <dbReference type="EMBL" id="EME48888.1"/>
    </source>
</evidence>
<dbReference type="GO" id="GO:0005829">
    <property type="term" value="C:cytosol"/>
    <property type="evidence" value="ECO:0007669"/>
    <property type="project" value="TreeGrafter"/>
</dbReference>
<dbReference type="GO" id="GO:0008477">
    <property type="term" value="F:purine nucleosidase activity"/>
    <property type="evidence" value="ECO:0007669"/>
    <property type="project" value="TreeGrafter"/>
</dbReference>
<dbReference type="AlphaFoldDB" id="N1Q0T3"/>
<reference evidence="5 6" key="2">
    <citation type="journal article" date="2012" name="PLoS Pathog.">
        <title>Diverse lifestyles and strategies of plant pathogenesis encoded in the genomes of eighteen Dothideomycetes fungi.</title>
        <authorList>
            <person name="Ohm R.A."/>
            <person name="Feau N."/>
            <person name="Henrissat B."/>
            <person name="Schoch C.L."/>
            <person name="Horwitz B.A."/>
            <person name="Barry K.W."/>
            <person name="Condon B.J."/>
            <person name="Copeland A.C."/>
            <person name="Dhillon B."/>
            <person name="Glaser F."/>
            <person name="Hesse C.N."/>
            <person name="Kosti I."/>
            <person name="LaButti K."/>
            <person name="Lindquist E.A."/>
            <person name="Lucas S."/>
            <person name="Salamov A.A."/>
            <person name="Bradshaw R.E."/>
            <person name="Ciuffetti L."/>
            <person name="Hamelin R.C."/>
            <person name="Kema G.H.J."/>
            <person name="Lawrence C."/>
            <person name="Scott J.A."/>
            <person name="Spatafora J.W."/>
            <person name="Turgeon B.G."/>
            <person name="de Wit P.J.G.M."/>
            <person name="Zhong S."/>
            <person name="Goodwin S.B."/>
            <person name="Grigoriev I.V."/>
        </authorList>
    </citation>
    <scope>NUCLEOTIDE SEQUENCE [LARGE SCALE GENOMIC DNA]</scope>
    <source>
        <strain evidence="6">NZE10 / CBS 128990</strain>
    </source>
</reference>
<dbReference type="InterPro" id="IPR023186">
    <property type="entry name" value="IUNH"/>
</dbReference>
<dbReference type="HOGENOM" id="CLU_036838_2_0_1"/>
<comment type="similarity">
    <text evidence="1">Belongs to the IUNH family.</text>
</comment>
<dbReference type="eggNOG" id="KOG2938">
    <property type="taxonomic scope" value="Eukaryota"/>
</dbReference>
<dbReference type="PANTHER" id="PTHR12304">
    <property type="entry name" value="INOSINE-URIDINE PREFERRING NUCLEOSIDE HYDROLASE"/>
    <property type="match status" value="1"/>
</dbReference>
<dbReference type="STRING" id="675120.N1Q0T3"/>